<dbReference type="SUPFAM" id="SSF52540">
    <property type="entry name" value="P-loop containing nucleoside triphosphate hydrolases"/>
    <property type="match status" value="1"/>
</dbReference>
<accession>A0A830EIM8</accession>
<dbReference type="InterPro" id="IPR027417">
    <property type="entry name" value="P-loop_NTPase"/>
</dbReference>
<feature type="compositionally biased region" description="Low complexity" evidence="1">
    <location>
        <begin position="193"/>
        <end position="205"/>
    </location>
</feature>
<proteinExistence type="predicted"/>
<dbReference type="EMBL" id="BMPD01000002">
    <property type="protein sequence ID" value="GGK63578.1"/>
    <property type="molecule type" value="Genomic_DNA"/>
</dbReference>
<dbReference type="AlphaFoldDB" id="A0A830EIM8"/>
<feature type="compositionally biased region" description="Basic and acidic residues" evidence="1">
    <location>
        <begin position="207"/>
        <end position="221"/>
    </location>
</feature>
<dbReference type="InterPro" id="IPR008571">
    <property type="entry name" value="HerA-like"/>
</dbReference>
<dbReference type="Gene3D" id="3.40.50.300">
    <property type="entry name" value="P-loop containing nucleotide triphosphate hydrolases"/>
    <property type="match status" value="1"/>
</dbReference>
<dbReference type="PANTHER" id="PTHR42957">
    <property type="entry name" value="HELICASE MJ1565-RELATED"/>
    <property type="match status" value="1"/>
</dbReference>
<name>A0A830EIM8_9EURY</name>
<protein>
    <submittedName>
        <fullName evidence="2">Uncharacterized protein</fullName>
    </submittedName>
</protein>
<reference evidence="2" key="2">
    <citation type="submission" date="2020-09" db="EMBL/GenBank/DDBJ databases">
        <authorList>
            <person name="Sun Q."/>
            <person name="Ohkuma M."/>
        </authorList>
    </citation>
    <scope>NUCLEOTIDE SEQUENCE</scope>
    <source>
        <strain evidence="2">JCM 19018</strain>
    </source>
</reference>
<reference evidence="2" key="1">
    <citation type="journal article" date="2014" name="Int. J. Syst. Evol. Microbiol.">
        <title>Complete genome sequence of Corynebacterium casei LMG S-19264T (=DSM 44701T), isolated from a smear-ripened cheese.</title>
        <authorList>
            <consortium name="US DOE Joint Genome Institute (JGI-PGF)"/>
            <person name="Walter F."/>
            <person name="Albersmeier A."/>
            <person name="Kalinowski J."/>
            <person name="Ruckert C."/>
        </authorList>
    </citation>
    <scope>NUCLEOTIDE SEQUENCE</scope>
    <source>
        <strain evidence="2">JCM 19018</strain>
    </source>
</reference>
<evidence type="ECO:0000256" key="1">
    <source>
        <dbReference type="SAM" id="MobiDB-lite"/>
    </source>
</evidence>
<gene>
    <name evidence="2" type="ORF">GCM10009067_14900</name>
</gene>
<feature type="region of interest" description="Disordered" evidence="1">
    <location>
        <begin position="192"/>
        <end position="266"/>
    </location>
</feature>
<evidence type="ECO:0000313" key="3">
    <source>
        <dbReference type="Proteomes" id="UP000614221"/>
    </source>
</evidence>
<dbReference type="RefSeq" id="WP_229775244.1">
    <property type="nucleotide sequence ID" value="NZ_BMPD01000002.1"/>
</dbReference>
<dbReference type="Proteomes" id="UP000614221">
    <property type="component" value="Unassembled WGS sequence"/>
</dbReference>
<organism evidence="2 3">
    <name type="scientific">Haloarcula sebkhae</name>
    <dbReference type="NCBI Taxonomy" id="932660"/>
    <lineage>
        <taxon>Archaea</taxon>
        <taxon>Methanobacteriati</taxon>
        <taxon>Methanobacteriota</taxon>
        <taxon>Stenosarchaea group</taxon>
        <taxon>Halobacteria</taxon>
        <taxon>Halobacteriales</taxon>
        <taxon>Haloarculaceae</taxon>
        <taxon>Haloarcula</taxon>
    </lineage>
</organism>
<comment type="caution">
    <text evidence="2">The sequence shown here is derived from an EMBL/GenBank/DDBJ whole genome shotgun (WGS) entry which is preliminary data.</text>
</comment>
<evidence type="ECO:0000313" key="2">
    <source>
        <dbReference type="EMBL" id="GGK63578.1"/>
    </source>
</evidence>
<sequence length="266" mass="29216">MNLAFVAQSGWGKSYHAQAWMESNAEEYGALVVMDYCAEYRGLVKAGIADHLIVGPVEAQWSVQDWMAVLKANPRIVLERHKAEIGTDRWRDICTRIASAVRRLDRDQLVVVDEAHFVAPQRTKLPQPIKELATTGRGAGTSTMWVTQRTAEIDKTILTQCQARMIGGFDGAEIGPLAGSINYPADLHDPGADLLPSSVPDDLLPTGRERPTSLQKTKDDSGSITGTEWIYSDDDGDRRRVDTGTVSMTSTHYGSEGNDLNPPEYA</sequence>
<dbReference type="PANTHER" id="PTHR42957:SF1">
    <property type="entry name" value="HELICASE MJ1565-RELATED"/>
    <property type="match status" value="1"/>
</dbReference>